<feature type="domain" description="RNA polymerase sigma factor 70 region 4 type 2" evidence="6">
    <location>
        <begin position="121"/>
        <end position="161"/>
    </location>
</feature>
<evidence type="ECO:0000259" key="5">
    <source>
        <dbReference type="Pfam" id="PF04542"/>
    </source>
</evidence>
<accession>A0A4R5UEJ7</accession>
<dbReference type="GO" id="GO:0006352">
    <property type="term" value="P:DNA-templated transcription initiation"/>
    <property type="evidence" value="ECO:0007669"/>
    <property type="project" value="InterPro"/>
</dbReference>
<protein>
    <submittedName>
        <fullName evidence="7">Sigma-70 family RNA polymerase sigma factor</fullName>
    </submittedName>
</protein>
<dbReference type="Pfam" id="PF08281">
    <property type="entry name" value="Sigma70_r4_2"/>
    <property type="match status" value="1"/>
</dbReference>
<dbReference type="InterPro" id="IPR013249">
    <property type="entry name" value="RNA_pol_sigma70_r4_t2"/>
</dbReference>
<evidence type="ECO:0000313" key="7">
    <source>
        <dbReference type="EMBL" id="TDK33747.1"/>
    </source>
</evidence>
<evidence type="ECO:0000256" key="2">
    <source>
        <dbReference type="ARBA" id="ARBA00023015"/>
    </source>
</evidence>
<dbReference type="RefSeq" id="WP_133393160.1">
    <property type="nucleotide sequence ID" value="NZ_SMTG01000002.1"/>
</dbReference>
<dbReference type="InterPro" id="IPR014284">
    <property type="entry name" value="RNA_pol_sigma-70_dom"/>
</dbReference>
<dbReference type="EMBL" id="SMTG01000002">
    <property type="protein sequence ID" value="TDK33747.1"/>
    <property type="molecule type" value="Genomic_DNA"/>
</dbReference>
<dbReference type="PANTHER" id="PTHR43133">
    <property type="entry name" value="RNA POLYMERASE ECF-TYPE SIGMA FACTO"/>
    <property type="match status" value="1"/>
</dbReference>
<evidence type="ECO:0000256" key="3">
    <source>
        <dbReference type="ARBA" id="ARBA00023082"/>
    </source>
</evidence>
<evidence type="ECO:0000256" key="1">
    <source>
        <dbReference type="ARBA" id="ARBA00010641"/>
    </source>
</evidence>
<dbReference type="OrthoDB" id="9780326at2"/>
<evidence type="ECO:0000256" key="4">
    <source>
        <dbReference type="ARBA" id="ARBA00023163"/>
    </source>
</evidence>
<dbReference type="InterPro" id="IPR036388">
    <property type="entry name" value="WH-like_DNA-bd_sf"/>
</dbReference>
<dbReference type="InterPro" id="IPR013325">
    <property type="entry name" value="RNA_pol_sigma_r2"/>
</dbReference>
<dbReference type="Proteomes" id="UP000295543">
    <property type="component" value="Unassembled WGS sequence"/>
</dbReference>
<dbReference type="Gene3D" id="1.10.10.10">
    <property type="entry name" value="Winged helix-like DNA-binding domain superfamily/Winged helix DNA-binding domain"/>
    <property type="match status" value="1"/>
</dbReference>
<feature type="domain" description="RNA polymerase sigma-70 region 2" evidence="5">
    <location>
        <begin position="13"/>
        <end position="79"/>
    </location>
</feature>
<name>A0A4R5UEJ7_9GAMM</name>
<dbReference type="PANTHER" id="PTHR43133:SF45">
    <property type="entry name" value="RNA POLYMERASE ECF-TYPE SIGMA FACTOR"/>
    <property type="match status" value="1"/>
</dbReference>
<comment type="similarity">
    <text evidence="1">Belongs to the sigma-70 factor family. ECF subfamily.</text>
</comment>
<dbReference type="Pfam" id="PF04542">
    <property type="entry name" value="Sigma70_r2"/>
    <property type="match status" value="1"/>
</dbReference>
<dbReference type="SUPFAM" id="SSF88946">
    <property type="entry name" value="Sigma2 domain of RNA polymerase sigma factors"/>
    <property type="match status" value="1"/>
</dbReference>
<dbReference type="AlphaFoldDB" id="A0A4R5UEJ7"/>
<keyword evidence="2" id="KW-0805">Transcription regulation</keyword>
<evidence type="ECO:0000259" key="6">
    <source>
        <dbReference type="Pfam" id="PF08281"/>
    </source>
</evidence>
<reference evidence="7 8" key="1">
    <citation type="submission" date="2019-03" db="EMBL/GenBank/DDBJ databases">
        <title>Luteimonas zhaokaii sp.nov., isolated from the rectal contents of Plateau pika in Yushu, Qinghai Province, China.</title>
        <authorList>
            <person name="Zhang G."/>
        </authorList>
    </citation>
    <scope>NUCLEOTIDE SEQUENCE [LARGE SCALE GENOMIC DNA]</scope>
    <source>
        <strain evidence="7 8">THG-MD21</strain>
    </source>
</reference>
<keyword evidence="8" id="KW-1185">Reference proteome</keyword>
<keyword evidence="3" id="KW-0731">Sigma factor</keyword>
<dbReference type="NCBIfam" id="TIGR02937">
    <property type="entry name" value="sigma70-ECF"/>
    <property type="match status" value="1"/>
</dbReference>
<dbReference type="Gene3D" id="1.10.1740.10">
    <property type="match status" value="1"/>
</dbReference>
<organism evidence="7 8">
    <name type="scientific">Luteimonas terrae</name>
    <dbReference type="NCBI Taxonomy" id="1530191"/>
    <lineage>
        <taxon>Bacteria</taxon>
        <taxon>Pseudomonadati</taxon>
        <taxon>Pseudomonadota</taxon>
        <taxon>Gammaproteobacteria</taxon>
        <taxon>Lysobacterales</taxon>
        <taxon>Lysobacteraceae</taxon>
        <taxon>Luteimonas</taxon>
    </lineage>
</organism>
<dbReference type="InterPro" id="IPR039425">
    <property type="entry name" value="RNA_pol_sigma-70-like"/>
</dbReference>
<evidence type="ECO:0000313" key="8">
    <source>
        <dbReference type="Proteomes" id="UP000295543"/>
    </source>
</evidence>
<keyword evidence="4" id="KW-0804">Transcription</keyword>
<dbReference type="GO" id="GO:0003677">
    <property type="term" value="F:DNA binding"/>
    <property type="evidence" value="ECO:0007669"/>
    <property type="project" value="InterPro"/>
</dbReference>
<sequence>MPLEDTGAEFARLLRDHHGIVATVAASYCRDPHDRADLAQEIAVQLWRAWPKYDRSRAFSTWMYRIALNVAISAVRSATLRHRHAVPLDETLHDLADPAPHDAQAEQQVRALHRFIHAQAPLDRALLLLYLDERSHRDIAEILGLSETNVATKISRLRQRIRHEL</sequence>
<dbReference type="SUPFAM" id="SSF88659">
    <property type="entry name" value="Sigma3 and sigma4 domains of RNA polymerase sigma factors"/>
    <property type="match status" value="1"/>
</dbReference>
<dbReference type="InterPro" id="IPR007627">
    <property type="entry name" value="RNA_pol_sigma70_r2"/>
</dbReference>
<dbReference type="GO" id="GO:0016987">
    <property type="term" value="F:sigma factor activity"/>
    <property type="evidence" value="ECO:0007669"/>
    <property type="project" value="UniProtKB-KW"/>
</dbReference>
<proteinExistence type="inferred from homology"/>
<gene>
    <name evidence="7" type="ORF">E2F49_07105</name>
</gene>
<dbReference type="InterPro" id="IPR013324">
    <property type="entry name" value="RNA_pol_sigma_r3/r4-like"/>
</dbReference>
<comment type="caution">
    <text evidence="7">The sequence shown here is derived from an EMBL/GenBank/DDBJ whole genome shotgun (WGS) entry which is preliminary data.</text>
</comment>